<dbReference type="Proteomes" id="UP000652013">
    <property type="component" value="Unassembled WGS sequence"/>
</dbReference>
<feature type="transmembrane region" description="Helical" evidence="8">
    <location>
        <begin position="248"/>
        <end position="266"/>
    </location>
</feature>
<feature type="transmembrane region" description="Helical" evidence="8">
    <location>
        <begin position="300"/>
        <end position="323"/>
    </location>
</feature>
<feature type="transmembrane region" description="Helical" evidence="8">
    <location>
        <begin position="201"/>
        <end position="223"/>
    </location>
</feature>
<evidence type="ECO:0000259" key="9">
    <source>
        <dbReference type="Pfam" id="PF13231"/>
    </source>
</evidence>
<reference evidence="10" key="1">
    <citation type="submission" date="2021-01" db="EMBL/GenBank/DDBJ databases">
        <title>Whole genome shotgun sequence of Spirilliplanes yamanashiensis NBRC 15828.</title>
        <authorList>
            <person name="Komaki H."/>
            <person name="Tamura T."/>
        </authorList>
    </citation>
    <scope>NUCLEOTIDE SEQUENCE</scope>
    <source>
        <strain evidence="10">NBRC 15828</strain>
    </source>
</reference>
<proteinExistence type="predicted"/>
<evidence type="ECO:0000256" key="6">
    <source>
        <dbReference type="ARBA" id="ARBA00022989"/>
    </source>
</evidence>
<comment type="caution">
    <text evidence="10">The sequence shown here is derived from an EMBL/GenBank/DDBJ whole genome shotgun (WGS) entry which is preliminary data.</text>
</comment>
<feature type="transmembrane region" description="Helical" evidence="8">
    <location>
        <begin position="105"/>
        <end position="122"/>
    </location>
</feature>
<feature type="transmembrane region" description="Helical" evidence="8">
    <location>
        <begin position="164"/>
        <end position="189"/>
    </location>
</feature>
<gene>
    <name evidence="10" type="ORF">Sya03_31690</name>
</gene>
<dbReference type="InterPro" id="IPR050297">
    <property type="entry name" value="LipidA_mod_glycosyltrf_83"/>
</dbReference>
<dbReference type="PANTHER" id="PTHR33908:SF3">
    <property type="entry name" value="UNDECAPRENYL PHOSPHATE-ALPHA-4-AMINO-4-DEOXY-L-ARABINOSE ARABINOSYL TRANSFERASE"/>
    <property type="match status" value="1"/>
</dbReference>
<keyword evidence="11" id="KW-1185">Reference proteome</keyword>
<organism evidence="10 11">
    <name type="scientific">Spirilliplanes yamanashiensis</name>
    <dbReference type="NCBI Taxonomy" id="42233"/>
    <lineage>
        <taxon>Bacteria</taxon>
        <taxon>Bacillati</taxon>
        <taxon>Actinomycetota</taxon>
        <taxon>Actinomycetes</taxon>
        <taxon>Micromonosporales</taxon>
        <taxon>Micromonosporaceae</taxon>
        <taxon>Spirilliplanes</taxon>
    </lineage>
</organism>
<keyword evidence="4" id="KW-0808">Transferase</keyword>
<feature type="domain" description="Glycosyltransferase RgtA/B/C/D-like" evidence="9">
    <location>
        <begin position="68"/>
        <end position="219"/>
    </location>
</feature>
<dbReference type="GO" id="GO:0016763">
    <property type="term" value="F:pentosyltransferase activity"/>
    <property type="evidence" value="ECO:0007669"/>
    <property type="project" value="TreeGrafter"/>
</dbReference>
<evidence type="ECO:0000256" key="1">
    <source>
        <dbReference type="ARBA" id="ARBA00004651"/>
    </source>
</evidence>
<protein>
    <recommendedName>
        <fullName evidence="9">Glycosyltransferase RgtA/B/C/D-like domain-containing protein</fullName>
    </recommendedName>
</protein>
<evidence type="ECO:0000256" key="8">
    <source>
        <dbReference type="SAM" id="Phobius"/>
    </source>
</evidence>
<dbReference type="GO" id="GO:0005886">
    <property type="term" value="C:plasma membrane"/>
    <property type="evidence" value="ECO:0007669"/>
    <property type="project" value="UniProtKB-SubCell"/>
</dbReference>
<evidence type="ECO:0000313" key="10">
    <source>
        <dbReference type="EMBL" id="GIJ03817.1"/>
    </source>
</evidence>
<keyword evidence="7 8" id="KW-0472">Membrane</keyword>
<accession>A0A8J3Y9E8</accession>
<keyword evidence="6 8" id="KW-1133">Transmembrane helix</keyword>
<dbReference type="GO" id="GO:0010041">
    <property type="term" value="P:response to iron(III) ion"/>
    <property type="evidence" value="ECO:0007669"/>
    <property type="project" value="TreeGrafter"/>
</dbReference>
<dbReference type="PANTHER" id="PTHR33908">
    <property type="entry name" value="MANNOSYLTRANSFERASE YKCB-RELATED"/>
    <property type="match status" value="1"/>
</dbReference>
<evidence type="ECO:0000256" key="4">
    <source>
        <dbReference type="ARBA" id="ARBA00022679"/>
    </source>
</evidence>
<name>A0A8J3Y9E8_9ACTN</name>
<evidence type="ECO:0000256" key="2">
    <source>
        <dbReference type="ARBA" id="ARBA00022475"/>
    </source>
</evidence>
<evidence type="ECO:0000256" key="3">
    <source>
        <dbReference type="ARBA" id="ARBA00022676"/>
    </source>
</evidence>
<dbReference type="InterPro" id="IPR038731">
    <property type="entry name" value="RgtA/B/C-like"/>
</dbReference>
<feature type="transmembrane region" description="Helical" evidence="8">
    <location>
        <begin position="330"/>
        <end position="348"/>
    </location>
</feature>
<evidence type="ECO:0000256" key="5">
    <source>
        <dbReference type="ARBA" id="ARBA00022692"/>
    </source>
</evidence>
<dbReference type="Pfam" id="PF13231">
    <property type="entry name" value="PMT_2"/>
    <property type="match status" value="1"/>
</dbReference>
<dbReference type="EMBL" id="BOOY01000025">
    <property type="protein sequence ID" value="GIJ03817.1"/>
    <property type="molecule type" value="Genomic_DNA"/>
</dbReference>
<feature type="transmembrane region" description="Helical" evidence="8">
    <location>
        <begin position="273"/>
        <end position="294"/>
    </location>
</feature>
<keyword evidence="3" id="KW-0328">Glycosyltransferase</keyword>
<dbReference type="GO" id="GO:0009103">
    <property type="term" value="P:lipopolysaccharide biosynthetic process"/>
    <property type="evidence" value="ECO:0007669"/>
    <property type="project" value="UniProtKB-ARBA"/>
</dbReference>
<keyword evidence="5 8" id="KW-0812">Transmembrane</keyword>
<comment type="subcellular location">
    <subcellularLocation>
        <location evidence="1">Cell membrane</location>
        <topology evidence="1">Multi-pass membrane protein</topology>
    </subcellularLocation>
</comment>
<evidence type="ECO:0000313" key="11">
    <source>
        <dbReference type="Proteomes" id="UP000652013"/>
    </source>
</evidence>
<sequence>MDRGEWAAVLGPGVVPGLVMLGVASVGATRPVLSWDEVSTAEVAARSPGEIWALLHNVDAVLAPYYLLMHAWTGVAGASAADLRAPSVVAMAAAVGLAGELGRRLFSPLAGLTGGLLLCLLPNTSRYAAEARPYAFAVLFAVLGLVLLHAALRRPGPLRWGGYALAVLALGLSHVVALTTLAAHAVAAGAVARRERSWRPVLTWAAAAGLAVLAAAPLIVLGLGQRDTQLHWLDPLTAHRLRAGPRDVAGSAEAAWLLIGLALAAVWRRREPLVVLTVLGLAPVAVVAAVSLLVEPYWVPRYLLVVLVPLALLAGVTVAGAAGAAGRAEGAARVLLVLVVAAVAAYPGQRAVRTRTAKAGADYATLAAVVERGARPGDVLLYQGGQRALRAGVEYYLRGARQRPPDVLVRRSAARAAALNAEEDPDVAGRLAAAPRVWLVVASADGDPVDHKPSARAVLRQRYAPAGVWRVHGATVALYQRRP</sequence>
<feature type="transmembrane region" description="Helical" evidence="8">
    <location>
        <begin position="134"/>
        <end position="152"/>
    </location>
</feature>
<dbReference type="RefSeq" id="WP_203939081.1">
    <property type="nucleotide sequence ID" value="NZ_BAAAGJ010000002.1"/>
</dbReference>
<dbReference type="AlphaFoldDB" id="A0A8J3Y9E8"/>
<feature type="transmembrane region" description="Helical" evidence="8">
    <location>
        <begin position="7"/>
        <end position="28"/>
    </location>
</feature>
<evidence type="ECO:0000256" key="7">
    <source>
        <dbReference type="ARBA" id="ARBA00023136"/>
    </source>
</evidence>
<keyword evidence="2" id="KW-1003">Cell membrane</keyword>